<evidence type="ECO:0000313" key="7">
    <source>
        <dbReference type="EMBL" id="GIQ87370.1"/>
    </source>
</evidence>
<dbReference type="GO" id="GO:0004674">
    <property type="term" value="F:protein serine/threonine kinase activity"/>
    <property type="evidence" value="ECO:0007669"/>
    <property type="project" value="InterPro"/>
</dbReference>
<dbReference type="Gene3D" id="1.20.120.1750">
    <property type="match status" value="1"/>
</dbReference>
<dbReference type="GO" id="GO:0008270">
    <property type="term" value="F:zinc ion binding"/>
    <property type="evidence" value="ECO:0007669"/>
    <property type="project" value="UniProtKB-KW"/>
</dbReference>
<dbReference type="PROSITE" id="PS00108">
    <property type="entry name" value="PROTEIN_KINASE_ST"/>
    <property type="match status" value="1"/>
</dbReference>
<dbReference type="SUPFAM" id="SSF56112">
    <property type="entry name" value="Protein kinase-like (PK-like)"/>
    <property type="match status" value="1"/>
</dbReference>
<feature type="domain" description="Protein kinase" evidence="6">
    <location>
        <begin position="306"/>
        <end position="554"/>
    </location>
</feature>
<proteinExistence type="predicted"/>
<keyword evidence="8" id="KW-1185">Reference proteome</keyword>
<feature type="non-terminal residue" evidence="7">
    <location>
        <position position="1"/>
    </location>
</feature>
<evidence type="ECO:0000256" key="3">
    <source>
        <dbReference type="ARBA" id="ARBA00022777"/>
    </source>
</evidence>
<evidence type="ECO:0000256" key="4">
    <source>
        <dbReference type="ARBA" id="ARBA00022840"/>
    </source>
</evidence>
<sequence length="1021" mass="113608">KFALESRECLKQVRVVGLSVYHPSPEQIRRDLSSGNAPDYTCSSDLWLENGEDQVAPNGPAHLERYEFNTVLPGLRRDDVIVLGPTVDMRRTAAEIERLRREAEEKERQERERLHREVIGPLRDFFNAHPRSRLCEVQVAPLLSEFTPLYSALCVCLSDGSLAGQDAKDALATRQVKEKADEMHSLLQFRIREEADMREIITQLLALDAVTEDSQDIVEDTISDLEKKIRRCKRRGKSYSRYEADRVKQQAELDRMEEIVTQGRILVQRLIRHQSHPEAKKVLASNPVQHPLDDTRLAPFVKSCLNISLQTLCPQPFMTVGKTTLLQGVHPESKVKVVLKGYHLDDSAEVEHARREVSVFESVQDVNIVPYLGLVVDSDKCYVVTKQYDCNLMEYLQHHRPSLDTKRFIGRETLRGMAALESHRVVHRDIKPQNILVNHTNGKVTSVVLTDFGISKNNQDYVTTLNRTTSGTMLFIDHESIMSKSFDSLSDIYSYGRTMQVLFNDSPADMLWLHTAETFASTELSTMDVKFVNTCLGPKKDRWSAQLMASHGLFAMSVGNAPGVVADNALARMHKMVAQNWKQAQPLKASAKTVHCKADSLRESLLSHFAPPEDPSLSGYCLLAVDQADGDEESPLRAVLSALQRPVTINGESVRLLEPAGEGEYQLVPSLHACTLMQECVGDEGVDTRQALAGYYAALGRFLAFQLLDGPLPHGLLGMAVLGALRGDIDGLLQEEGAVSRVFAATFPQQRHTLLNLLAKCGPVPFSIIPGSPESEEVLSRHNQAAFSSVFESSYVGLMMEAGREIHRGFCSLDPDWAEVTAALSLDQFLDKAVSMSAFTVQQYTATFAIESDTLRDAFRDFVDRQISLHSNNLLRLVLMFATGSPMLPHSKITLEMAVNADRLALPSAHQCSATITVPDSCLARLDIAFQDSCDASRISLGTGGRSREAALSELNNELNRFRKLSETRRTCPSCGVAVEKDGGCNRISCHCGRHWCWECGYVADGEAAVYSHLIEAHKGY</sequence>
<evidence type="ECO:0000256" key="1">
    <source>
        <dbReference type="ARBA" id="ARBA00022679"/>
    </source>
</evidence>
<dbReference type="GO" id="GO:0005829">
    <property type="term" value="C:cytosol"/>
    <property type="evidence" value="ECO:0007669"/>
    <property type="project" value="TreeGrafter"/>
</dbReference>
<comment type="caution">
    <text evidence="7">The sequence shown here is derived from an EMBL/GenBank/DDBJ whole genome shotgun (WGS) entry which is preliminary data.</text>
</comment>
<dbReference type="SUPFAM" id="SSF57850">
    <property type="entry name" value="RING/U-box"/>
    <property type="match status" value="1"/>
</dbReference>
<dbReference type="GO" id="GO:0016020">
    <property type="term" value="C:membrane"/>
    <property type="evidence" value="ECO:0007669"/>
    <property type="project" value="TreeGrafter"/>
</dbReference>
<feature type="coiled-coil region" evidence="5">
    <location>
        <begin position="215"/>
        <end position="259"/>
    </location>
</feature>
<organism evidence="7 8">
    <name type="scientific">Kipferlia bialata</name>
    <dbReference type="NCBI Taxonomy" id="797122"/>
    <lineage>
        <taxon>Eukaryota</taxon>
        <taxon>Metamonada</taxon>
        <taxon>Carpediemonas-like organisms</taxon>
        <taxon>Kipferlia</taxon>
    </lineage>
</organism>
<keyword evidence="2" id="KW-0547">Nucleotide-binding</keyword>
<dbReference type="GO" id="GO:0005524">
    <property type="term" value="F:ATP binding"/>
    <property type="evidence" value="ECO:0007669"/>
    <property type="project" value="UniProtKB-KW"/>
</dbReference>
<keyword evidence="4" id="KW-0067">ATP-binding</keyword>
<reference evidence="7 8" key="1">
    <citation type="journal article" date="2018" name="PLoS ONE">
        <title>The draft genome of Kipferlia bialata reveals reductive genome evolution in fornicate parasites.</title>
        <authorList>
            <person name="Tanifuji G."/>
            <person name="Takabayashi S."/>
            <person name="Kume K."/>
            <person name="Takagi M."/>
            <person name="Nakayama T."/>
            <person name="Kamikawa R."/>
            <person name="Inagaki Y."/>
            <person name="Hashimoto T."/>
        </authorList>
    </citation>
    <scope>NUCLEOTIDE SEQUENCE [LARGE SCALE GENOMIC DNA]</scope>
    <source>
        <strain evidence="7">NY0173</strain>
    </source>
</reference>
<evidence type="ECO:0000256" key="2">
    <source>
        <dbReference type="ARBA" id="ARBA00022741"/>
    </source>
</evidence>
<gene>
    <name evidence="7" type="ORF">KIPB_009398</name>
</gene>
<keyword evidence="5" id="KW-0175">Coiled coil</keyword>
<dbReference type="AlphaFoldDB" id="A0A9K3D465"/>
<dbReference type="InterPro" id="IPR045269">
    <property type="entry name" value="Atg1-like"/>
</dbReference>
<dbReference type="GO" id="GO:0010506">
    <property type="term" value="P:regulation of autophagy"/>
    <property type="evidence" value="ECO:0007669"/>
    <property type="project" value="InterPro"/>
</dbReference>
<dbReference type="InterPro" id="IPR000719">
    <property type="entry name" value="Prot_kinase_dom"/>
</dbReference>
<feature type="coiled-coil region" evidence="5">
    <location>
        <begin position="86"/>
        <end position="116"/>
    </location>
</feature>
<dbReference type="OrthoDB" id="1431934at2759"/>
<dbReference type="Proteomes" id="UP000265618">
    <property type="component" value="Unassembled WGS sequence"/>
</dbReference>
<keyword evidence="1" id="KW-0808">Transferase</keyword>
<dbReference type="SMART" id="SM00220">
    <property type="entry name" value="S_TKc"/>
    <property type="match status" value="1"/>
</dbReference>
<dbReference type="InterPro" id="IPR011009">
    <property type="entry name" value="Kinase-like_dom_sf"/>
</dbReference>
<keyword evidence="3" id="KW-0418">Kinase</keyword>
<dbReference type="CDD" id="cd00180">
    <property type="entry name" value="PKc"/>
    <property type="match status" value="1"/>
</dbReference>
<dbReference type="InterPro" id="IPR008271">
    <property type="entry name" value="Ser/Thr_kinase_AS"/>
</dbReference>
<dbReference type="GO" id="GO:0000045">
    <property type="term" value="P:autophagosome assembly"/>
    <property type="evidence" value="ECO:0007669"/>
    <property type="project" value="TreeGrafter"/>
</dbReference>
<dbReference type="Pfam" id="PF26200">
    <property type="entry name" value="Rcat_RNF216"/>
    <property type="match status" value="1"/>
</dbReference>
<dbReference type="PROSITE" id="PS50011">
    <property type="entry name" value="PROTEIN_KINASE_DOM"/>
    <property type="match status" value="1"/>
</dbReference>
<evidence type="ECO:0000259" key="6">
    <source>
        <dbReference type="PROSITE" id="PS50011"/>
    </source>
</evidence>
<dbReference type="EMBL" id="BDIP01003182">
    <property type="protein sequence ID" value="GIQ87370.1"/>
    <property type="molecule type" value="Genomic_DNA"/>
</dbReference>
<dbReference type="PANTHER" id="PTHR24348:SF22">
    <property type="entry name" value="NON-SPECIFIC SERINE_THREONINE PROTEIN KINASE"/>
    <property type="match status" value="1"/>
</dbReference>
<protein>
    <recommendedName>
        <fullName evidence="6">Protein kinase domain-containing protein</fullName>
    </recommendedName>
</protein>
<evidence type="ECO:0000256" key="5">
    <source>
        <dbReference type="SAM" id="Coils"/>
    </source>
</evidence>
<evidence type="ECO:0000313" key="8">
    <source>
        <dbReference type="Proteomes" id="UP000265618"/>
    </source>
</evidence>
<dbReference type="GO" id="GO:0005776">
    <property type="term" value="C:autophagosome"/>
    <property type="evidence" value="ECO:0007669"/>
    <property type="project" value="TreeGrafter"/>
</dbReference>
<dbReference type="PANTHER" id="PTHR24348">
    <property type="entry name" value="SERINE/THREONINE-PROTEIN KINASE UNC-51-RELATED"/>
    <property type="match status" value="1"/>
</dbReference>
<dbReference type="Pfam" id="PF00069">
    <property type="entry name" value="Pkinase"/>
    <property type="match status" value="1"/>
</dbReference>
<dbReference type="GO" id="GO:0000407">
    <property type="term" value="C:phagophore assembly site"/>
    <property type="evidence" value="ECO:0007669"/>
    <property type="project" value="TreeGrafter"/>
</dbReference>
<accession>A0A9K3D465</accession>
<dbReference type="Gene3D" id="1.10.510.10">
    <property type="entry name" value="Transferase(Phosphotransferase) domain 1"/>
    <property type="match status" value="1"/>
</dbReference>
<name>A0A9K3D465_9EUKA</name>